<dbReference type="EMBL" id="ABLC01000001">
    <property type="protein sequence ID" value="EDT06260.1"/>
    <property type="molecule type" value="Genomic_DNA"/>
</dbReference>
<dbReference type="RefSeq" id="WP_006749229.1">
    <property type="nucleotide sequence ID" value="NZ_ABLC01000001.1"/>
</dbReference>
<reference evidence="1 2" key="1">
    <citation type="submission" date="2008-03" db="EMBL/GenBank/DDBJ databases">
        <title>Sequencing of the draft genome and assembly of Burkholderia ambifaria IOP40-10.</title>
        <authorList>
            <consortium name="US DOE Joint Genome Institute (JGI-PGF)"/>
            <person name="Copeland A."/>
            <person name="Lucas S."/>
            <person name="Lapidus A."/>
            <person name="Glavina del Rio T."/>
            <person name="Dalin E."/>
            <person name="Tice H."/>
            <person name="Bruce D."/>
            <person name="Goodwin L."/>
            <person name="Pitluck S."/>
            <person name="Larimer F."/>
            <person name="Land M.L."/>
            <person name="Hauser L."/>
            <person name="Tiedje J."/>
            <person name="Richardson P."/>
        </authorList>
    </citation>
    <scope>NUCLEOTIDE SEQUENCE [LARGE SCALE GENOMIC DNA]</scope>
    <source>
        <strain evidence="1 2">IOP40-10</strain>
    </source>
</reference>
<dbReference type="Proteomes" id="UP000005463">
    <property type="component" value="Unassembled WGS sequence"/>
</dbReference>
<dbReference type="AlphaFoldDB" id="B1F7K3"/>
<gene>
    <name evidence="1" type="ORF">BamIOP4010DRAFT_0012</name>
</gene>
<protein>
    <submittedName>
        <fullName evidence="1">Uncharacterized protein</fullName>
    </submittedName>
</protein>
<proteinExistence type="predicted"/>
<sequence length="50" mass="5200">MKRILLSHTSIRTALIAIGLVAGLGIGTTCFATDDSSTFALHLQCPESPA</sequence>
<evidence type="ECO:0000313" key="2">
    <source>
        <dbReference type="Proteomes" id="UP000005463"/>
    </source>
</evidence>
<accession>B1F7K3</accession>
<name>B1F7K3_9BURK</name>
<evidence type="ECO:0000313" key="1">
    <source>
        <dbReference type="EMBL" id="EDT06260.1"/>
    </source>
</evidence>
<organism evidence="1 2">
    <name type="scientific">Burkholderia ambifaria IOP40-10</name>
    <dbReference type="NCBI Taxonomy" id="396596"/>
    <lineage>
        <taxon>Bacteria</taxon>
        <taxon>Pseudomonadati</taxon>
        <taxon>Pseudomonadota</taxon>
        <taxon>Betaproteobacteria</taxon>
        <taxon>Burkholderiales</taxon>
        <taxon>Burkholderiaceae</taxon>
        <taxon>Burkholderia</taxon>
        <taxon>Burkholderia cepacia complex</taxon>
    </lineage>
</organism>
<comment type="caution">
    <text evidence="1">The sequence shown here is derived from an EMBL/GenBank/DDBJ whole genome shotgun (WGS) entry which is preliminary data.</text>
</comment>